<dbReference type="InterPro" id="IPR013325">
    <property type="entry name" value="RNA_pol_sigma_r2"/>
</dbReference>
<keyword evidence="4" id="KW-0804">Transcription</keyword>
<evidence type="ECO:0000313" key="5">
    <source>
        <dbReference type="EMBL" id="GGH35414.1"/>
    </source>
</evidence>
<proteinExistence type="inferred from homology"/>
<dbReference type="InterPro" id="IPR036388">
    <property type="entry name" value="WH-like_DNA-bd_sf"/>
</dbReference>
<dbReference type="Gene3D" id="1.10.1740.10">
    <property type="match status" value="1"/>
</dbReference>
<accession>A0ABQ1YR86</accession>
<protein>
    <recommendedName>
        <fullName evidence="7">RNA polymerase sigma factor, sigma-70 family</fullName>
    </recommendedName>
</protein>
<dbReference type="Proteomes" id="UP000600214">
    <property type="component" value="Unassembled WGS sequence"/>
</dbReference>
<sequence>MYDMGILNLHTNSGGKVDMFDRFKDGDERAFTGFYQKSFSSLFHIGRGLVNDEFLVSCILHECYLKAWTHREKIESLPHAYRFIRLNLRWQLLKQVQKPAYQIYRKITEIDHLESFLGENPDVEGYFRENSEGKRWEEIARAISFLPKQRQLIASLHFQDGHSPREVAQRIGASTLHVTSEIQKAVEELKRIVAPRATVPIRQAKRPYSYDHILSGEQAAVFELRQDQKKSFADIASMLGYPQTQVQQHYIKAYQLIKNHRKQNGR</sequence>
<dbReference type="SUPFAM" id="SSF88946">
    <property type="entry name" value="Sigma2 domain of RNA polymerase sigma factors"/>
    <property type="match status" value="1"/>
</dbReference>
<name>A0ABQ1YR86_9BACT</name>
<dbReference type="PANTHER" id="PTHR43133">
    <property type="entry name" value="RNA POLYMERASE ECF-TYPE SIGMA FACTO"/>
    <property type="match status" value="1"/>
</dbReference>
<evidence type="ECO:0008006" key="7">
    <source>
        <dbReference type="Google" id="ProtNLM"/>
    </source>
</evidence>
<evidence type="ECO:0000313" key="6">
    <source>
        <dbReference type="Proteomes" id="UP000600214"/>
    </source>
</evidence>
<comment type="similarity">
    <text evidence="1">Belongs to the sigma-70 factor family. ECF subfamily.</text>
</comment>
<keyword evidence="3" id="KW-0731">Sigma factor</keyword>
<evidence type="ECO:0000256" key="3">
    <source>
        <dbReference type="ARBA" id="ARBA00023082"/>
    </source>
</evidence>
<reference evidence="6" key="1">
    <citation type="journal article" date="2019" name="Int. J. Syst. Evol. Microbiol.">
        <title>The Global Catalogue of Microorganisms (GCM) 10K type strain sequencing project: providing services to taxonomists for standard genome sequencing and annotation.</title>
        <authorList>
            <consortium name="The Broad Institute Genomics Platform"/>
            <consortium name="The Broad Institute Genome Sequencing Center for Infectious Disease"/>
            <person name="Wu L."/>
            <person name="Ma J."/>
        </authorList>
    </citation>
    <scope>NUCLEOTIDE SEQUENCE [LARGE SCALE GENOMIC DNA]</scope>
    <source>
        <strain evidence="6">CGMCC 1.15288</strain>
    </source>
</reference>
<evidence type="ECO:0000256" key="1">
    <source>
        <dbReference type="ARBA" id="ARBA00010641"/>
    </source>
</evidence>
<dbReference type="PANTHER" id="PTHR43133:SF46">
    <property type="entry name" value="RNA POLYMERASE SIGMA-70 FACTOR ECF SUBFAMILY"/>
    <property type="match status" value="1"/>
</dbReference>
<gene>
    <name evidence="5" type="ORF">GCM10007423_27030</name>
</gene>
<comment type="caution">
    <text evidence="5">The sequence shown here is derived from an EMBL/GenBank/DDBJ whole genome shotgun (WGS) entry which is preliminary data.</text>
</comment>
<organism evidence="5 6">
    <name type="scientific">Dyadobacter endophyticus</name>
    <dbReference type="NCBI Taxonomy" id="1749036"/>
    <lineage>
        <taxon>Bacteria</taxon>
        <taxon>Pseudomonadati</taxon>
        <taxon>Bacteroidota</taxon>
        <taxon>Cytophagia</taxon>
        <taxon>Cytophagales</taxon>
        <taxon>Spirosomataceae</taxon>
        <taxon>Dyadobacter</taxon>
    </lineage>
</organism>
<keyword evidence="2" id="KW-0805">Transcription regulation</keyword>
<dbReference type="EMBL" id="BMIA01000002">
    <property type="protein sequence ID" value="GGH35414.1"/>
    <property type="molecule type" value="Genomic_DNA"/>
</dbReference>
<dbReference type="InterPro" id="IPR013324">
    <property type="entry name" value="RNA_pol_sigma_r3/r4-like"/>
</dbReference>
<evidence type="ECO:0000256" key="4">
    <source>
        <dbReference type="ARBA" id="ARBA00023163"/>
    </source>
</evidence>
<dbReference type="SUPFAM" id="SSF88659">
    <property type="entry name" value="Sigma3 and sigma4 domains of RNA polymerase sigma factors"/>
    <property type="match status" value="2"/>
</dbReference>
<evidence type="ECO:0000256" key="2">
    <source>
        <dbReference type="ARBA" id="ARBA00023015"/>
    </source>
</evidence>
<dbReference type="Gene3D" id="1.10.10.10">
    <property type="entry name" value="Winged helix-like DNA-binding domain superfamily/Winged helix DNA-binding domain"/>
    <property type="match status" value="1"/>
</dbReference>
<dbReference type="InterPro" id="IPR039425">
    <property type="entry name" value="RNA_pol_sigma-70-like"/>
</dbReference>
<keyword evidence="6" id="KW-1185">Reference proteome</keyword>